<dbReference type="PANTHER" id="PTHR12835:SF5">
    <property type="entry name" value="BIOTIN--PROTEIN LIGASE"/>
    <property type="match status" value="1"/>
</dbReference>
<dbReference type="InterPro" id="IPR045864">
    <property type="entry name" value="aa-tRNA-synth_II/BPL/LPL"/>
</dbReference>
<dbReference type="NCBIfam" id="TIGR00121">
    <property type="entry name" value="birA_ligase"/>
    <property type="match status" value="1"/>
</dbReference>
<evidence type="ECO:0000259" key="3">
    <source>
        <dbReference type="PROSITE" id="PS51733"/>
    </source>
</evidence>
<reference evidence="4 5" key="1">
    <citation type="submission" date="2024-01" db="EMBL/GenBank/DDBJ databases">
        <authorList>
            <person name="Waweru B."/>
        </authorList>
    </citation>
    <scope>NUCLEOTIDE SEQUENCE [LARGE SCALE GENOMIC DNA]</scope>
</reference>
<dbReference type="InterPro" id="IPR004408">
    <property type="entry name" value="Biotin_CoA_COase_ligase"/>
</dbReference>
<keyword evidence="5" id="KW-1185">Reference proteome</keyword>
<accession>A0AAV1S6J5</accession>
<dbReference type="PANTHER" id="PTHR12835">
    <property type="entry name" value="BIOTIN PROTEIN LIGASE"/>
    <property type="match status" value="1"/>
</dbReference>
<keyword evidence="2" id="KW-0436">Ligase</keyword>
<evidence type="ECO:0000256" key="1">
    <source>
        <dbReference type="ARBA" id="ARBA00009934"/>
    </source>
</evidence>
<dbReference type="PROSITE" id="PS51733">
    <property type="entry name" value="BPL_LPL_CATALYTIC"/>
    <property type="match status" value="1"/>
</dbReference>
<sequence>MDSSRTPCKLVLCGKSSAENEIAKSLMNNNTLKLPDSVDISAFLYSEIIDKPQNEEESFFIERFMDSLSTNRFGRLLIWSPLLPSTHDVVSNNFGELPIGTVCIADVQYKGRGRSKNAWESPAGCLMFSFSIQMEDGRVVPLLQYVVSLAVTEGIKDVCNKNGLPHIDVRIKWPNDLYLNGLKIGGVLCTSTYRSKKFNVSAGIGLNVDNEKPTTCLNAVLRELSGAAFALRREDIVAAFLNKFEKFYELFIIGGFQTLEELYYKTWLHSGQRVIIQEKNEDQVVEDVVTIQGLTSSGYLLAIGEDNHMCELHPDGNRVRLAIGTMDETFVAAGLQPKQLSHHFSKITFTISSDVLSPLTWLQIGMGQ</sequence>
<proteinExistence type="inferred from homology"/>
<comment type="caution">
    <text evidence="4">The sequence shown here is derived from an EMBL/GenBank/DDBJ whole genome shotgun (WGS) entry which is preliminary data.</text>
</comment>
<evidence type="ECO:0000256" key="2">
    <source>
        <dbReference type="ARBA" id="ARBA00022598"/>
    </source>
</evidence>
<protein>
    <recommendedName>
        <fullName evidence="3">BPL/LPL catalytic domain-containing protein</fullName>
    </recommendedName>
</protein>
<dbReference type="CDD" id="cd16442">
    <property type="entry name" value="BPL"/>
    <property type="match status" value="1"/>
</dbReference>
<evidence type="ECO:0000313" key="4">
    <source>
        <dbReference type="EMBL" id="CAK7347036.1"/>
    </source>
</evidence>
<dbReference type="Proteomes" id="UP001314170">
    <property type="component" value="Unassembled WGS sequence"/>
</dbReference>
<gene>
    <name evidence="4" type="ORF">DCAF_LOCUS19716</name>
</gene>
<dbReference type="Pfam" id="PF03099">
    <property type="entry name" value="BPL_LplA_LipB"/>
    <property type="match status" value="1"/>
</dbReference>
<name>A0AAV1S6J5_9ROSI</name>
<dbReference type="GO" id="GO:0004077">
    <property type="term" value="F:biotin--[biotin carboxyl-carrier protein] ligase activity"/>
    <property type="evidence" value="ECO:0007669"/>
    <property type="project" value="InterPro"/>
</dbReference>
<dbReference type="EMBL" id="CAWUPB010001173">
    <property type="protein sequence ID" value="CAK7347036.1"/>
    <property type="molecule type" value="Genomic_DNA"/>
</dbReference>
<dbReference type="GO" id="GO:0005737">
    <property type="term" value="C:cytoplasm"/>
    <property type="evidence" value="ECO:0007669"/>
    <property type="project" value="TreeGrafter"/>
</dbReference>
<dbReference type="SUPFAM" id="SSF55681">
    <property type="entry name" value="Class II aaRS and biotin synthetases"/>
    <property type="match status" value="1"/>
</dbReference>
<organism evidence="4 5">
    <name type="scientific">Dovyalis caffra</name>
    <dbReference type="NCBI Taxonomy" id="77055"/>
    <lineage>
        <taxon>Eukaryota</taxon>
        <taxon>Viridiplantae</taxon>
        <taxon>Streptophyta</taxon>
        <taxon>Embryophyta</taxon>
        <taxon>Tracheophyta</taxon>
        <taxon>Spermatophyta</taxon>
        <taxon>Magnoliopsida</taxon>
        <taxon>eudicotyledons</taxon>
        <taxon>Gunneridae</taxon>
        <taxon>Pentapetalae</taxon>
        <taxon>rosids</taxon>
        <taxon>fabids</taxon>
        <taxon>Malpighiales</taxon>
        <taxon>Salicaceae</taxon>
        <taxon>Flacourtieae</taxon>
        <taxon>Dovyalis</taxon>
    </lineage>
</organism>
<dbReference type="InterPro" id="IPR004143">
    <property type="entry name" value="BPL_LPL_catalytic"/>
</dbReference>
<evidence type="ECO:0000313" key="5">
    <source>
        <dbReference type="Proteomes" id="UP001314170"/>
    </source>
</evidence>
<feature type="domain" description="BPL/LPL catalytic" evidence="3">
    <location>
        <begin position="62"/>
        <end position="252"/>
    </location>
</feature>
<dbReference type="Gene3D" id="3.30.930.10">
    <property type="entry name" value="Bira Bifunctional Protein, Domain 2"/>
    <property type="match status" value="1"/>
</dbReference>
<dbReference type="AlphaFoldDB" id="A0AAV1S6J5"/>
<comment type="similarity">
    <text evidence="1">Belongs to the biotin--protein ligase family.</text>
</comment>